<evidence type="ECO:0000313" key="8">
    <source>
        <dbReference type="EMBL" id="MDA0179784.1"/>
    </source>
</evidence>
<feature type="transmembrane region" description="Helical" evidence="6">
    <location>
        <begin position="298"/>
        <end position="319"/>
    </location>
</feature>
<dbReference type="EMBL" id="JAPDDP010000007">
    <property type="protein sequence ID" value="MDA0179784.1"/>
    <property type="molecule type" value="Genomic_DNA"/>
</dbReference>
<feature type="transmembrane region" description="Helical" evidence="6">
    <location>
        <begin position="200"/>
        <end position="218"/>
    </location>
</feature>
<dbReference type="SUPFAM" id="SSF103473">
    <property type="entry name" value="MFS general substrate transporter"/>
    <property type="match status" value="1"/>
</dbReference>
<dbReference type="Pfam" id="PF07690">
    <property type="entry name" value="MFS_1"/>
    <property type="match status" value="1"/>
</dbReference>
<evidence type="ECO:0000313" key="9">
    <source>
        <dbReference type="Proteomes" id="UP001147653"/>
    </source>
</evidence>
<evidence type="ECO:0000256" key="4">
    <source>
        <dbReference type="ARBA" id="ARBA00022989"/>
    </source>
</evidence>
<feature type="transmembrane region" description="Helical" evidence="6">
    <location>
        <begin position="403"/>
        <end position="422"/>
    </location>
</feature>
<evidence type="ECO:0000256" key="1">
    <source>
        <dbReference type="ARBA" id="ARBA00004651"/>
    </source>
</evidence>
<dbReference type="InterPro" id="IPR005829">
    <property type="entry name" value="Sugar_transporter_CS"/>
</dbReference>
<protein>
    <submittedName>
        <fullName evidence="8">MFS transporter</fullName>
    </submittedName>
</protein>
<comment type="caution">
    <text evidence="8">The sequence shown here is derived from an EMBL/GenBank/DDBJ whole genome shotgun (WGS) entry which is preliminary data.</text>
</comment>
<evidence type="ECO:0000256" key="6">
    <source>
        <dbReference type="SAM" id="Phobius"/>
    </source>
</evidence>
<dbReference type="GO" id="GO:0022857">
    <property type="term" value="F:transmembrane transporter activity"/>
    <property type="evidence" value="ECO:0007669"/>
    <property type="project" value="InterPro"/>
</dbReference>
<keyword evidence="2" id="KW-0813">Transport</keyword>
<feature type="transmembrane region" description="Helical" evidence="6">
    <location>
        <begin position="230"/>
        <end position="251"/>
    </location>
</feature>
<keyword evidence="4 6" id="KW-1133">Transmembrane helix</keyword>
<dbReference type="PANTHER" id="PTHR42718">
    <property type="entry name" value="MAJOR FACILITATOR SUPERFAMILY MULTIDRUG TRANSPORTER MFSC"/>
    <property type="match status" value="1"/>
</dbReference>
<evidence type="ECO:0000259" key="7">
    <source>
        <dbReference type="PROSITE" id="PS50850"/>
    </source>
</evidence>
<feature type="transmembrane region" description="Helical" evidence="6">
    <location>
        <begin position="167"/>
        <end position="188"/>
    </location>
</feature>
<dbReference type="Gene3D" id="1.20.1250.20">
    <property type="entry name" value="MFS general substrate transporter like domains"/>
    <property type="match status" value="1"/>
</dbReference>
<feature type="transmembrane region" description="Helical" evidence="6">
    <location>
        <begin position="331"/>
        <end position="350"/>
    </location>
</feature>
<keyword evidence="3 6" id="KW-0812">Transmembrane</keyword>
<evidence type="ECO:0000256" key="3">
    <source>
        <dbReference type="ARBA" id="ARBA00022692"/>
    </source>
</evidence>
<reference evidence="8" key="1">
    <citation type="submission" date="2022-10" db="EMBL/GenBank/DDBJ databases">
        <title>The WGS of Solirubrobacter phytolaccae KCTC 29190.</title>
        <authorList>
            <person name="Jiang Z."/>
        </authorList>
    </citation>
    <scope>NUCLEOTIDE SEQUENCE</scope>
    <source>
        <strain evidence="8">KCTC 29190</strain>
    </source>
</reference>
<feature type="transmembrane region" description="Helical" evidence="6">
    <location>
        <begin position="467"/>
        <end position="494"/>
    </location>
</feature>
<organism evidence="8 9">
    <name type="scientific">Solirubrobacter phytolaccae</name>
    <dbReference type="NCBI Taxonomy" id="1404360"/>
    <lineage>
        <taxon>Bacteria</taxon>
        <taxon>Bacillati</taxon>
        <taxon>Actinomycetota</taxon>
        <taxon>Thermoleophilia</taxon>
        <taxon>Solirubrobacterales</taxon>
        <taxon>Solirubrobacteraceae</taxon>
        <taxon>Solirubrobacter</taxon>
    </lineage>
</organism>
<feature type="transmembrane region" description="Helical" evidence="6">
    <location>
        <begin position="49"/>
        <end position="68"/>
    </location>
</feature>
<dbReference type="PROSITE" id="PS00216">
    <property type="entry name" value="SUGAR_TRANSPORT_1"/>
    <property type="match status" value="1"/>
</dbReference>
<feature type="transmembrane region" description="Helical" evidence="6">
    <location>
        <begin position="263"/>
        <end position="286"/>
    </location>
</feature>
<accession>A0A9X3N7H9</accession>
<dbReference type="InterPro" id="IPR036259">
    <property type="entry name" value="MFS_trans_sf"/>
</dbReference>
<evidence type="ECO:0000256" key="2">
    <source>
        <dbReference type="ARBA" id="ARBA00022448"/>
    </source>
</evidence>
<dbReference type="Proteomes" id="UP001147653">
    <property type="component" value="Unassembled WGS sequence"/>
</dbReference>
<dbReference type="PROSITE" id="PS50850">
    <property type="entry name" value="MFS"/>
    <property type="match status" value="1"/>
</dbReference>
<feature type="transmembrane region" description="Helical" evidence="6">
    <location>
        <begin position="80"/>
        <end position="98"/>
    </location>
</feature>
<dbReference type="InterPro" id="IPR020846">
    <property type="entry name" value="MFS_dom"/>
</dbReference>
<gene>
    <name evidence="8" type="ORF">OJ997_05725</name>
</gene>
<proteinExistence type="predicted"/>
<dbReference type="GO" id="GO:0005886">
    <property type="term" value="C:plasma membrane"/>
    <property type="evidence" value="ECO:0007669"/>
    <property type="project" value="UniProtKB-SubCell"/>
</dbReference>
<dbReference type="Gene3D" id="1.20.1720.10">
    <property type="entry name" value="Multidrug resistance protein D"/>
    <property type="match status" value="1"/>
</dbReference>
<dbReference type="PANTHER" id="PTHR42718:SF9">
    <property type="entry name" value="MAJOR FACILITATOR SUPERFAMILY MULTIDRUG TRANSPORTER MFSC"/>
    <property type="match status" value="1"/>
</dbReference>
<feature type="transmembrane region" description="Helical" evidence="6">
    <location>
        <begin position="356"/>
        <end position="382"/>
    </location>
</feature>
<dbReference type="RefSeq" id="WP_270024091.1">
    <property type="nucleotide sequence ID" value="NZ_JAPDDP010000007.1"/>
</dbReference>
<keyword evidence="5 6" id="KW-0472">Membrane</keyword>
<dbReference type="CDD" id="cd17321">
    <property type="entry name" value="MFS_MMR_MDR_like"/>
    <property type="match status" value="1"/>
</dbReference>
<comment type="subcellular location">
    <subcellularLocation>
        <location evidence="1">Cell membrane</location>
        <topology evidence="1">Multi-pass membrane protein</topology>
    </subcellularLocation>
</comment>
<feature type="domain" description="Major facilitator superfamily (MFS) profile" evidence="7">
    <location>
        <begin position="14"/>
        <end position="498"/>
    </location>
</feature>
<feature type="transmembrane region" description="Helical" evidence="6">
    <location>
        <begin position="139"/>
        <end position="161"/>
    </location>
</feature>
<dbReference type="InterPro" id="IPR011701">
    <property type="entry name" value="MFS"/>
</dbReference>
<keyword evidence="9" id="KW-1185">Reference proteome</keyword>
<dbReference type="AlphaFoldDB" id="A0A9X3N7H9"/>
<evidence type="ECO:0000256" key="5">
    <source>
        <dbReference type="ARBA" id="ARBA00023136"/>
    </source>
</evidence>
<name>A0A9X3N7H9_9ACTN</name>
<sequence length="513" mass="50959">MQTKDRGGEHLTALLVVMCLALALVVGATSSLAIALPDLAADLGATQTQLTWILNAYSIVFAAVLLPVGLAADRYGRRPALVIGLTVFGGASLASALADDATLVAVLRAVAGLGAAGVFPATLSVLIDAFPPERRARAVSVWAGVTGAAATLGTFIGGGMLEISGWAGIQVVFGVLALALVPGVLRFVGPSGDRTIRIDPVGGALAVVGLGALVFGVIRAGDASLSDAQALAGIVVGLVALGGFLAWELAADEPMLDVRLFRNGGLAAGSLLLTLQFFAAFGFFLLTPQYLQVVQGYSAIETALCFLPLPIGVAFVTPFVPRLMSAFGARWVGAIGMAVFAAAFVVFVLVTPDAGFWGFAVGLVLLGAGSGLALTPGTTLVVSGLPADRRTVSSAVNDLTREVGGALGGAVLGAVLIAAYQSDLAGALRGLPARVADQASAGIAGAGSAAGQLGPAGPDLLAAARDAYIGGFHVALLVGAVAGLLGAVACALLAPSGATEITDTVYADAVPAT</sequence>
<feature type="transmembrane region" description="Helical" evidence="6">
    <location>
        <begin position="104"/>
        <end position="127"/>
    </location>
</feature>